<comment type="caution">
    <text evidence="12">The sequence shown here is derived from an EMBL/GenBank/DDBJ whole genome shotgun (WGS) entry which is preliminary data.</text>
</comment>
<dbReference type="EMBL" id="LYBM01000003">
    <property type="protein sequence ID" value="ODA35698.1"/>
    <property type="molecule type" value="Genomic_DNA"/>
</dbReference>
<evidence type="ECO:0000256" key="6">
    <source>
        <dbReference type="ARBA" id="ARBA00022840"/>
    </source>
</evidence>
<dbReference type="STRING" id="1080227.A8L45_03555"/>
<evidence type="ECO:0000313" key="12">
    <source>
        <dbReference type="EMBL" id="ODA35698.1"/>
    </source>
</evidence>
<dbReference type="GO" id="GO:0016887">
    <property type="term" value="F:ATP hydrolysis activity"/>
    <property type="evidence" value="ECO:0007669"/>
    <property type="project" value="InterPro"/>
</dbReference>
<dbReference type="InterPro" id="IPR011527">
    <property type="entry name" value="ABC1_TM_dom"/>
</dbReference>
<keyword evidence="4 9" id="KW-0812">Transmembrane</keyword>
<keyword evidence="6" id="KW-0067">ATP-binding</keyword>
<keyword evidence="3" id="KW-1003">Cell membrane</keyword>
<feature type="domain" description="ABC transporter" evidence="10">
    <location>
        <begin position="338"/>
        <end position="571"/>
    </location>
</feature>
<dbReference type="InterPro" id="IPR036640">
    <property type="entry name" value="ABC1_TM_sf"/>
</dbReference>
<feature type="transmembrane region" description="Helical" evidence="9">
    <location>
        <begin position="278"/>
        <end position="296"/>
    </location>
</feature>
<evidence type="ECO:0000259" key="11">
    <source>
        <dbReference type="PROSITE" id="PS50929"/>
    </source>
</evidence>
<dbReference type="SUPFAM" id="SSF90123">
    <property type="entry name" value="ABC transporter transmembrane region"/>
    <property type="match status" value="1"/>
</dbReference>
<evidence type="ECO:0000256" key="4">
    <source>
        <dbReference type="ARBA" id="ARBA00022692"/>
    </source>
</evidence>
<evidence type="ECO:0000313" key="13">
    <source>
        <dbReference type="Proteomes" id="UP000094936"/>
    </source>
</evidence>
<dbReference type="GO" id="GO:0015421">
    <property type="term" value="F:ABC-type oligopeptide transporter activity"/>
    <property type="evidence" value="ECO:0007669"/>
    <property type="project" value="TreeGrafter"/>
</dbReference>
<dbReference type="SMART" id="SM00382">
    <property type="entry name" value="AAA"/>
    <property type="match status" value="1"/>
</dbReference>
<dbReference type="Gene3D" id="3.40.50.300">
    <property type="entry name" value="P-loop containing nucleotide triphosphate hydrolases"/>
    <property type="match status" value="1"/>
</dbReference>
<dbReference type="InterPro" id="IPR017871">
    <property type="entry name" value="ABC_transporter-like_CS"/>
</dbReference>
<protein>
    <submittedName>
        <fullName evidence="12">Cobalt ABC transporter permease</fullName>
    </submittedName>
</protein>
<dbReference type="Pfam" id="PF00664">
    <property type="entry name" value="ABC_membrane"/>
    <property type="match status" value="1"/>
</dbReference>
<keyword evidence="5" id="KW-0547">Nucleotide-binding</keyword>
<evidence type="ECO:0000256" key="7">
    <source>
        <dbReference type="ARBA" id="ARBA00022989"/>
    </source>
</evidence>
<evidence type="ECO:0000256" key="9">
    <source>
        <dbReference type="SAM" id="Phobius"/>
    </source>
</evidence>
<dbReference type="InterPro" id="IPR039421">
    <property type="entry name" value="Type_1_exporter"/>
</dbReference>
<evidence type="ECO:0000256" key="8">
    <source>
        <dbReference type="ARBA" id="ARBA00023136"/>
    </source>
</evidence>
<feature type="domain" description="ABC transmembrane type-1" evidence="11">
    <location>
        <begin position="24"/>
        <end position="307"/>
    </location>
</feature>
<keyword evidence="7 9" id="KW-1133">Transmembrane helix</keyword>
<dbReference type="PROSITE" id="PS00211">
    <property type="entry name" value="ABC_TRANSPORTER_1"/>
    <property type="match status" value="1"/>
</dbReference>
<evidence type="ECO:0000256" key="1">
    <source>
        <dbReference type="ARBA" id="ARBA00004651"/>
    </source>
</evidence>
<evidence type="ECO:0000256" key="2">
    <source>
        <dbReference type="ARBA" id="ARBA00022448"/>
    </source>
</evidence>
<dbReference type="PROSITE" id="PS50929">
    <property type="entry name" value="ABC_TM1F"/>
    <property type="match status" value="1"/>
</dbReference>
<dbReference type="Gene3D" id="1.20.1560.10">
    <property type="entry name" value="ABC transporter type 1, transmembrane domain"/>
    <property type="match status" value="1"/>
</dbReference>
<name>A0A1C3ER60_9GAMM</name>
<feature type="transmembrane region" description="Helical" evidence="9">
    <location>
        <begin position="250"/>
        <end position="272"/>
    </location>
</feature>
<feature type="transmembrane region" description="Helical" evidence="9">
    <location>
        <begin position="64"/>
        <end position="85"/>
    </location>
</feature>
<keyword evidence="8 9" id="KW-0472">Membrane</keyword>
<sequence length="590" mass="65296">MNKESVASLRWLFDVSAEHKIKLVLSIIMSAASALCALAPFYFAYLVLEQLLSPRFDASQVWQWAALALCFMVARYALLFIAIMLSHKSAFAIQYNIRTLALGHMARLPMGFFSQKSSGEIKKILSEDIDRVELFVAHHISDFVTSLITPFAVFIFLLFIDVRMALAALIPIPLAIFSQMSMYKGFEEKSRHYHDALESLNTSITEYVRAMPVIRAFNAGGRPHKLFTASLSHYHHVVVQWTKEAGWPFAAFKTLLDSGLVVLLPLGVYFWSQGTLDIASFTLCILLGVGMMEPLYNLTMFTAYLNQIFEGVNRLQALISRPPLSEPDKSETLSEFGIEFDKVSFRYDDTSRLALDNVSFSLKQGTLNAVVGPSGSGKSTLAMLVARFWDIEQGDILIGGKPITSLSTPYLMENTAYVFQESIILSQTVYDNIAMGSDASEDRVVHAAKAAQAHEFIMALPHGYQTILGEGVFLSGGEKQRLAIARAMLKDAPILILDEATAFADANNQALIQSALSSLIKDKTVIVIAHRLSTIVDADSILVMDKGALVGHGTHEALVQACPVYQSMWQSHQASREWNVSTKEREPADA</sequence>
<dbReference type="InterPro" id="IPR003439">
    <property type="entry name" value="ABC_transporter-like_ATP-bd"/>
</dbReference>
<dbReference type="InterPro" id="IPR003593">
    <property type="entry name" value="AAA+_ATPase"/>
</dbReference>
<dbReference type="FunFam" id="3.40.50.300:FF:000221">
    <property type="entry name" value="Multidrug ABC transporter ATP-binding protein"/>
    <property type="match status" value="1"/>
</dbReference>
<reference evidence="12 13" key="1">
    <citation type="submission" date="2016-05" db="EMBL/GenBank/DDBJ databases">
        <title>Genomic Taxonomy of the Vibrionaceae.</title>
        <authorList>
            <person name="Gomez-Gil B."/>
            <person name="Enciso-Ibarra J."/>
        </authorList>
    </citation>
    <scope>NUCLEOTIDE SEQUENCE [LARGE SCALE GENOMIC DNA]</scope>
    <source>
        <strain evidence="12 13">CAIM 1920</strain>
    </source>
</reference>
<feature type="transmembrane region" description="Helical" evidence="9">
    <location>
        <begin position="21"/>
        <end position="44"/>
    </location>
</feature>
<comment type="subcellular location">
    <subcellularLocation>
        <location evidence="1">Cell membrane</location>
        <topology evidence="1">Multi-pass membrane protein</topology>
    </subcellularLocation>
</comment>
<keyword evidence="2" id="KW-0813">Transport</keyword>
<proteinExistence type="predicted"/>
<dbReference type="GO" id="GO:0005886">
    <property type="term" value="C:plasma membrane"/>
    <property type="evidence" value="ECO:0007669"/>
    <property type="project" value="UniProtKB-SubCell"/>
</dbReference>
<dbReference type="Pfam" id="PF00005">
    <property type="entry name" value="ABC_tran"/>
    <property type="match status" value="1"/>
</dbReference>
<organism evidence="12 13">
    <name type="scientific">Veronia pacifica</name>
    <dbReference type="NCBI Taxonomy" id="1080227"/>
    <lineage>
        <taxon>Bacteria</taxon>
        <taxon>Pseudomonadati</taxon>
        <taxon>Pseudomonadota</taxon>
        <taxon>Gammaproteobacteria</taxon>
        <taxon>Vibrionales</taxon>
        <taxon>Vibrionaceae</taxon>
        <taxon>Veronia</taxon>
    </lineage>
</organism>
<dbReference type="Proteomes" id="UP000094936">
    <property type="component" value="Unassembled WGS sequence"/>
</dbReference>
<dbReference type="AlphaFoldDB" id="A0A1C3ER60"/>
<keyword evidence="13" id="KW-1185">Reference proteome</keyword>
<dbReference type="CDD" id="cd07346">
    <property type="entry name" value="ABC_6TM_exporters"/>
    <property type="match status" value="1"/>
</dbReference>
<dbReference type="GO" id="GO:0005524">
    <property type="term" value="F:ATP binding"/>
    <property type="evidence" value="ECO:0007669"/>
    <property type="project" value="UniProtKB-KW"/>
</dbReference>
<dbReference type="RefSeq" id="WP_068899272.1">
    <property type="nucleotide sequence ID" value="NZ_JBHUIF010000020.1"/>
</dbReference>
<evidence type="ECO:0000259" key="10">
    <source>
        <dbReference type="PROSITE" id="PS50893"/>
    </source>
</evidence>
<dbReference type="OrthoDB" id="9806127at2"/>
<dbReference type="PANTHER" id="PTHR43394">
    <property type="entry name" value="ATP-DEPENDENT PERMEASE MDL1, MITOCHONDRIAL"/>
    <property type="match status" value="1"/>
</dbReference>
<dbReference type="InterPro" id="IPR027417">
    <property type="entry name" value="P-loop_NTPase"/>
</dbReference>
<gene>
    <name evidence="12" type="ORF">A8L45_03555</name>
</gene>
<dbReference type="PANTHER" id="PTHR43394:SF1">
    <property type="entry name" value="ATP-BINDING CASSETTE SUB-FAMILY B MEMBER 10, MITOCHONDRIAL"/>
    <property type="match status" value="1"/>
</dbReference>
<accession>A0A1C3ER60</accession>
<dbReference type="PROSITE" id="PS50893">
    <property type="entry name" value="ABC_TRANSPORTER_2"/>
    <property type="match status" value="1"/>
</dbReference>
<dbReference type="SUPFAM" id="SSF52540">
    <property type="entry name" value="P-loop containing nucleoside triphosphate hydrolases"/>
    <property type="match status" value="1"/>
</dbReference>
<evidence type="ECO:0000256" key="5">
    <source>
        <dbReference type="ARBA" id="ARBA00022741"/>
    </source>
</evidence>
<evidence type="ECO:0000256" key="3">
    <source>
        <dbReference type="ARBA" id="ARBA00022475"/>
    </source>
</evidence>